<dbReference type="Gene3D" id="1.20.1250.60">
    <property type="entry name" value="Interferon lambda"/>
    <property type="match status" value="1"/>
</dbReference>
<dbReference type="Pfam" id="PF15177">
    <property type="entry name" value="IL28A"/>
    <property type="match status" value="1"/>
</dbReference>
<dbReference type="GO" id="GO:0051607">
    <property type="term" value="P:defense response to virus"/>
    <property type="evidence" value="ECO:0007669"/>
    <property type="project" value="UniProtKB-KW"/>
</dbReference>
<dbReference type="GO" id="GO:0005125">
    <property type="term" value="F:cytokine activity"/>
    <property type="evidence" value="ECO:0007669"/>
    <property type="project" value="UniProtKB-KW"/>
</dbReference>
<dbReference type="PANTHER" id="PTHR31943:SF16">
    <property type="entry name" value="INTERFERON LAMBDA 1"/>
    <property type="match status" value="1"/>
</dbReference>
<evidence type="ECO:0000256" key="1">
    <source>
        <dbReference type="ARBA" id="ARBA00004613"/>
    </source>
</evidence>
<dbReference type="FunFam" id="1.20.1250.60:FF:000001">
    <property type="entry name" value="Interferon lambda 1"/>
    <property type="match status" value="1"/>
</dbReference>
<dbReference type="AlphaFoldDB" id="A0A452UZH0"/>
<evidence type="ECO:0000256" key="5">
    <source>
        <dbReference type="ARBA" id="ARBA00022729"/>
    </source>
</evidence>
<dbReference type="GO" id="GO:0007259">
    <property type="term" value="P:cell surface receptor signaling pathway via JAK-STAT"/>
    <property type="evidence" value="ECO:0007669"/>
    <property type="project" value="InterPro"/>
</dbReference>
<evidence type="ECO:0000313" key="8">
    <source>
        <dbReference type="Ensembl" id="ENSUMAP00000026540"/>
    </source>
</evidence>
<comment type="similarity">
    <text evidence="2">Belongs to the lambda interferon family.</text>
</comment>
<dbReference type="PANTHER" id="PTHR31943">
    <property type="entry name" value="INTERLEUKIN-28 AND 29"/>
    <property type="match status" value="1"/>
</dbReference>
<protein>
    <submittedName>
        <fullName evidence="8">Interferon lambda 1</fullName>
    </submittedName>
</protein>
<keyword evidence="5 7" id="KW-0732">Signal</keyword>
<keyword evidence="6" id="KW-0051">Antiviral defense</keyword>
<dbReference type="InterPro" id="IPR038326">
    <property type="entry name" value="IFN-lambda_sf"/>
</dbReference>
<dbReference type="GeneTree" id="ENSGT00390000014310"/>
<evidence type="ECO:0000256" key="3">
    <source>
        <dbReference type="ARBA" id="ARBA00022514"/>
    </source>
</evidence>
<dbReference type="Ensembl" id="ENSUMAT00000031413.1">
    <property type="protein sequence ID" value="ENSUMAP00000026540.1"/>
    <property type="gene ID" value="ENSUMAG00000019310.1"/>
</dbReference>
<feature type="signal peptide" evidence="7">
    <location>
        <begin position="1"/>
        <end position="19"/>
    </location>
</feature>
<feature type="chain" id="PRO_5019145827" evidence="7">
    <location>
        <begin position="20"/>
        <end position="192"/>
    </location>
</feature>
<dbReference type="OMA" id="TTTWKGC"/>
<evidence type="ECO:0000256" key="7">
    <source>
        <dbReference type="SAM" id="SignalP"/>
    </source>
</evidence>
<comment type="subcellular location">
    <subcellularLocation>
        <location evidence="1">Secreted</location>
    </subcellularLocation>
</comment>
<evidence type="ECO:0000256" key="4">
    <source>
        <dbReference type="ARBA" id="ARBA00022525"/>
    </source>
</evidence>
<dbReference type="GO" id="GO:0005615">
    <property type="term" value="C:extracellular space"/>
    <property type="evidence" value="ECO:0007669"/>
    <property type="project" value="UniProtKB-KW"/>
</dbReference>
<keyword evidence="4" id="KW-0964">Secreted</keyword>
<evidence type="ECO:0000256" key="2">
    <source>
        <dbReference type="ARBA" id="ARBA00008717"/>
    </source>
</evidence>
<dbReference type="GO" id="GO:0045087">
    <property type="term" value="P:innate immune response"/>
    <property type="evidence" value="ECO:0007669"/>
    <property type="project" value="TreeGrafter"/>
</dbReference>
<gene>
    <name evidence="8" type="primary">IFNL1</name>
</gene>
<reference evidence="8" key="1">
    <citation type="submission" date="2019-03" db="UniProtKB">
        <authorList>
            <consortium name="Ensembl"/>
        </authorList>
    </citation>
    <scope>IDENTIFICATION</scope>
</reference>
<accession>A0A452UZH0</accession>
<dbReference type="InterPro" id="IPR029177">
    <property type="entry name" value="INF_lambda"/>
</dbReference>
<sequence length="192" mass="21537">MAMAWVLVLVIAGLSLARAAPVPTSKPTTTWKGCDIGRFKSLSPRELEAFRKAKDALENSLKNWSCSSRLFPRNRDLRQLQVSWKRSHPYPHLAELILTLKVLETMADRSQGGILDQPLHTLRHIHSELQACVSTQPTAGPQPQGRLHHWLHRLSEASKKESQGCLEASVLFNLFRLLKKDLECVASGDLCV</sequence>
<evidence type="ECO:0000256" key="6">
    <source>
        <dbReference type="ARBA" id="ARBA00023118"/>
    </source>
</evidence>
<dbReference type="GO" id="GO:0050778">
    <property type="term" value="P:positive regulation of immune response"/>
    <property type="evidence" value="ECO:0007669"/>
    <property type="project" value="InterPro"/>
</dbReference>
<name>A0A452UZH0_URSMA</name>
<organism evidence="8">
    <name type="scientific">Ursus maritimus</name>
    <name type="common">Polar bear</name>
    <name type="synonym">Thalarctos maritimus</name>
    <dbReference type="NCBI Taxonomy" id="29073"/>
    <lineage>
        <taxon>Eukaryota</taxon>
        <taxon>Metazoa</taxon>
        <taxon>Chordata</taxon>
        <taxon>Craniata</taxon>
        <taxon>Vertebrata</taxon>
        <taxon>Euteleostomi</taxon>
        <taxon>Mammalia</taxon>
        <taxon>Eutheria</taxon>
        <taxon>Laurasiatheria</taxon>
        <taxon>Carnivora</taxon>
        <taxon>Caniformia</taxon>
        <taxon>Ursidae</taxon>
        <taxon>Ursus</taxon>
    </lineage>
</organism>
<keyword evidence="3" id="KW-0202">Cytokine</keyword>
<proteinExistence type="inferred from homology"/>